<dbReference type="PANTHER" id="PTHR22594">
    <property type="entry name" value="ASPARTYL/LYSYL-TRNA SYNTHETASE"/>
    <property type="match status" value="1"/>
</dbReference>
<evidence type="ECO:0000256" key="1">
    <source>
        <dbReference type="ARBA" id="ARBA00022598"/>
    </source>
</evidence>
<keyword evidence="1" id="KW-0436">Ligase</keyword>
<keyword evidence="2" id="KW-0547">Nucleotide-binding</keyword>
<dbReference type="Proteomes" id="UP001208935">
    <property type="component" value="Unassembled WGS sequence"/>
</dbReference>
<keyword evidence="3" id="KW-0067">ATP-binding</keyword>
<feature type="domain" description="Aminoacyl-transfer RNA synthetases class-II family profile" evidence="6">
    <location>
        <begin position="22"/>
        <end position="338"/>
    </location>
</feature>
<evidence type="ECO:0000313" key="7">
    <source>
        <dbReference type="EMBL" id="MCW5323207.1"/>
    </source>
</evidence>
<evidence type="ECO:0000313" key="8">
    <source>
        <dbReference type="Proteomes" id="UP001208935"/>
    </source>
</evidence>
<dbReference type="PROSITE" id="PS50862">
    <property type="entry name" value="AA_TRNA_LIGASE_II"/>
    <property type="match status" value="1"/>
</dbReference>
<keyword evidence="5" id="KW-0030">Aminoacyl-tRNA synthetase</keyword>
<dbReference type="Pfam" id="PF00152">
    <property type="entry name" value="tRNA-synt_2"/>
    <property type="match status" value="1"/>
</dbReference>
<dbReference type="RefSeq" id="WP_265257847.1">
    <property type="nucleotide sequence ID" value="NZ_QZCV01000002.1"/>
</dbReference>
<reference evidence="8" key="1">
    <citation type="submission" date="2023-07" db="EMBL/GenBank/DDBJ databases">
        <title>Verminephrobacter genomes.</title>
        <authorList>
            <person name="Lund M.B."/>
        </authorList>
    </citation>
    <scope>NUCLEOTIDE SEQUENCE [LARGE SCALE GENOMIC DNA]</scope>
    <source>
        <strain evidence="8">AtM5-05</strain>
    </source>
</reference>
<dbReference type="EMBL" id="QZCW01000004">
    <property type="protein sequence ID" value="MCW5323207.1"/>
    <property type="molecule type" value="Genomic_DNA"/>
</dbReference>
<dbReference type="Gene3D" id="3.30.930.10">
    <property type="entry name" value="Bira Bifunctional Protein, Domain 2"/>
    <property type="match status" value="1"/>
</dbReference>
<evidence type="ECO:0000256" key="3">
    <source>
        <dbReference type="ARBA" id="ARBA00022840"/>
    </source>
</evidence>
<evidence type="ECO:0000256" key="4">
    <source>
        <dbReference type="ARBA" id="ARBA00022917"/>
    </source>
</evidence>
<evidence type="ECO:0000256" key="2">
    <source>
        <dbReference type="ARBA" id="ARBA00022741"/>
    </source>
</evidence>
<dbReference type="InterPro" id="IPR006195">
    <property type="entry name" value="aa-tRNA-synth_II"/>
</dbReference>
<sequence length="338" mass="38736">MINIHKSWLRPAQHYIEAMNSDWYRALLILQSDIARFTEEFFRKRGMHSTMLPITTTSISSPMGLGSDSLPVSIEINGERTYLADSMQFMLEYALRLEPQGVFYIMPSFRGEDHDTRHLNQFYHSEVEICGDLQEVMGLVNQYVFFLASMLLKHSREALVLAGMTHPAHIEKFVLANGKIPEVRFSDAVLELDMDPCYVQQSQKGFLHITNLGEKVLIKNYGGVVWLTHMPTLGVPFYQADDPGDPEHSLTADLLMGFCETVGCGERHTTQEDVRKALARHQVAVQDYEWYITMKKLRPMHTSGFGMGVERFILWLLDHDDIRDCQILPRLNGLNIIP</sequence>
<organism evidence="7 8">
    <name type="scientific">Verminephrobacter aporrectodeae subsp. tuberculatae</name>
    <dbReference type="NCBI Taxonomy" id="1110392"/>
    <lineage>
        <taxon>Bacteria</taxon>
        <taxon>Pseudomonadati</taxon>
        <taxon>Pseudomonadota</taxon>
        <taxon>Betaproteobacteria</taxon>
        <taxon>Burkholderiales</taxon>
        <taxon>Comamonadaceae</taxon>
        <taxon>Verminephrobacter</taxon>
    </lineage>
</organism>
<proteinExistence type="predicted"/>
<name>A0ABT3KXZ5_9BURK</name>
<evidence type="ECO:0000256" key="5">
    <source>
        <dbReference type="ARBA" id="ARBA00023146"/>
    </source>
</evidence>
<protein>
    <submittedName>
        <fullName evidence="7">Asparaginase</fullName>
    </submittedName>
</protein>
<dbReference type="InterPro" id="IPR045864">
    <property type="entry name" value="aa-tRNA-synth_II/BPL/LPL"/>
</dbReference>
<keyword evidence="8" id="KW-1185">Reference proteome</keyword>
<accession>A0ABT3KXZ5</accession>
<gene>
    <name evidence="7" type="ORF">D5039_19305</name>
</gene>
<keyword evidence="4" id="KW-0648">Protein biosynthesis</keyword>
<dbReference type="PANTHER" id="PTHR22594:SF34">
    <property type="entry name" value="ASPARAGINE--TRNA LIGASE, MITOCHONDRIAL-RELATED"/>
    <property type="match status" value="1"/>
</dbReference>
<comment type="caution">
    <text evidence="7">The sequence shown here is derived from an EMBL/GenBank/DDBJ whole genome shotgun (WGS) entry which is preliminary data.</text>
</comment>
<evidence type="ECO:0000259" key="6">
    <source>
        <dbReference type="PROSITE" id="PS50862"/>
    </source>
</evidence>
<dbReference type="SUPFAM" id="SSF55681">
    <property type="entry name" value="Class II aaRS and biotin synthetases"/>
    <property type="match status" value="1"/>
</dbReference>
<dbReference type="InterPro" id="IPR004364">
    <property type="entry name" value="Aa-tRNA-synt_II"/>
</dbReference>